<dbReference type="AlphaFoldDB" id="A0A2N8S7F1"/>
<feature type="domain" description="Glycosyltransferase 2-like" evidence="1">
    <location>
        <begin position="4"/>
        <end position="154"/>
    </location>
</feature>
<accession>A0A2N8S7F1</accession>
<dbReference type="Gene3D" id="3.90.550.10">
    <property type="entry name" value="Spore Coat Polysaccharide Biosynthesis Protein SpsA, Chain A"/>
    <property type="match status" value="1"/>
</dbReference>
<organism evidence="2 3">
    <name type="scientific">Stutzerimonas stutzeri</name>
    <name type="common">Pseudomonas stutzeri</name>
    <dbReference type="NCBI Taxonomy" id="316"/>
    <lineage>
        <taxon>Bacteria</taxon>
        <taxon>Pseudomonadati</taxon>
        <taxon>Pseudomonadota</taxon>
        <taxon>Gammaproteobacteria</taxon>
        <taxon>Pseudomonadales</taxon>
        <taxon>Pseudomonadaceae</taxon>
        <taxon>Stutzerimonas</taxon>
    </lineage>
</organism>
<dbReference type="PANTHER" id="PTHR43685">
    <property type="entry name" value="GLYCOSYLTRANSFERASE"/>
    <property type="match status" value="1"/>
</dbReference>
<dbReference type="InterPro" id="IPR050834">
    <property type="entry name" value="Glycosyltransf_2"/>
</dbReference>
<evidence type="ECO:0000259" key="1">
    <source>
        <dbReference type="Pfam" id="PF00535"/>
    </source>
</evidence>
<dbReference type="InterPro" id="IPR001173">
    <property type="entry name" value="Glyco_trans_2-like"/>
</dbReference>
<comment type="caution">
    <text evidence="2">The sequence shown here is derived from an EMBL/GenBank/DDBJ whole genome shotgun (WGS) entry which is preliminary data.</text>
</comment>
<dbReference type="InterPro" id="IPR029044">
    <property type="entry name" value="Nucleotide-diphossugar_trans"/>
</dbReference>
<dbReference type="EMBL" id="POUN01000001">
    <property type="protein sequence ID" value="PNF82551.1"/>
    <property type="molecule type" value="Genomic_DNA"/>
</dbReference>
<protein>
    <recommendedName>
        <fullName evidence="1">Glycosyltransferase 2-like domain-containing protein</fullName>
    </recommendedName>
</protein>
<dbReference type="OrthoDB" id="9811884at2"/>
<dbReference type="SUPFAM" id="SSF53448">
    <property type="entry name" value="Nucleotide-diphospho-sugar transferases"/>
    <property type="match status" value="1"/>
</dbReference>
<dbReference type="Pfam" id="PF00535">
    <property type="entry name" value="Glycos_transf_2"/>
    <property type="match status" value="1"/>
</dbReference>
<evidence type="ECO:0000313" key="2">
    <source>
        <dbReference type="EMBL" id="PNF82551.1"/>
    </source>
</evidence>
<evidence type="ECO:0000313" key="3">
    <source>
        <dbReference type="Proteomes" id="UP000235925"/>
    </source>
</evidence>
<dbReference type="Proteomes" id="UP000235925">
    <property type="component" value="Unassembled WGS sequence"/>
</dbReference>
<name>A0A2N8S7F1_STUST</name>
<sequence>MKFSIVLPAYNVGRYIERCLLSCIYQTYDEIEIIVVDDCGQDDSIDQVKRIAQIDARVKVVRNTKNMGTYHARRMGAEFAAGEYILFLDPDDELKRDTLELISNKLDDKKDIVVYGVEVLPEKRFYQNRTGLPKLISEHLDSKNIKKIFSAKGFNLGTAGKVFNRKVLLTAYRNLNVPESLRLVFAEDQLLFAEILNVSSNISLVNERLYIYHTNIGSVTQVGTDEALKYMKEQVEICASLILDRANSCRGVAHIFMPVANRLMVDARKIDIRLSDSFFYNLRSYFFIIRKSKKIKYLLRIMVYIISVKKIKLV</sequence>
<dbReference type="PANTHER" id="PTHR43685:SF11">
    <property type="entry name" value="GLYCOSYLTRANSFERASE TAGX-RELATED"/>
    <property type="match status" value="1"/>
</dbReference>
<dbReference type="RefSeq" id="WP_102823671.1">
    <property type="nucleotide sequence ID" value="NZ_CP139348.1"/>
</dbReference>
<gene>
    <name evidence="2" type="ORF">CXK92_03615</name>
</gene>
<reference evidence="2 3" key="1">
    <citation type="submission" date="2018-01" db="EMBL/GenBank/DDBJ databases">
        <title>Denitrification phenotypes of diverse strains of Pseudomonas stutzeri.</title>
        <authorList>
            <person name="Milligan D.A."/>
            <person name="Bergaust L."/>
            <person name="Bakken L.R."/>
            <person name="Frostegard A."/>
        </authorList>
    </citation>
    <scope>NUCLEOTIDE SEQUENCE [LARGE SCALE GENOMIC DNA]</scope>
    <source>
        <strain evidence="2 3">KC</strain>
    </source>
</reference>
<proteinExistence type="predicted"/>
<dbReference type="CDD" id="cd00761">
    <property type="entry name" value="Glyco_tranf_GTA_type"/>
    <property type="match status" value="1"/>
</dbReference>